<evidence type="ECO:0000259" key="4">
    <source>
        <dbReference type="Pfam" id="PF00669"/>
    </source>
</evidence>
<dbReference type="InterPro" id="IPR013384">
    <property type="entry name" value="Flagell_FlgL"/>
</dbReference>
<dbReference type="Pfam" id="PF00669">
    <property type="entry name" value="Flagellin_N"/>
    <property type="match status" value="1"/>
</dbReference>
<dbReference type="OrthoDB" id="9758307at2"/>
<dbReference type="PANTHER" id="PTHR42792">
    <property type="entry name" value="FLAGELLIN"/>
    <property type="match status" value="1"/>
</dbReference>
<name>A0A443IZK0_9BACI</name>
<dbReference type="Gene3D" id="1.20.1330.10">
    <property type="entry name" value="f41 fragment of flagellin, N-terminal domain"/>
    <property type="match status" value="1"/>
</dbReference>
<dbReference type="InterPro" id="IPR001029">
    <property type="entry name" value="Flagellin_N"/>
</dbReference>
<dbReference type="RefSeq" id="WP_120070332.1">
    <property type="nucleotide sequence ID" value="NZ_CP126113.1"/>
</dbReference>
<dbReference type="GO" id="GO:0005198">
    <property type="term" value="F:structural molecule activity"/>
    <property type="evidence" value="ECO:0007669"/>
    <property type="project" value="InterPro"/>
</dbReference>
<evidence type="ECO:0000256" key="2">
    <source>
        <dbReference type="ARBA" id="ARBA00005709"/>
    </source>
</evidence>
<organism evidence="6 7">
    <name type="scientific">Siminovitchia fortis</name>
    <dbReference type="NCBI Taxonomy" id="254758"/>
    <lineage>
        <taxon>Bacteria</taxon>
        <taxon>Bacillati</taxon>
        <taxon>Bacillota</taxon>
        <taxon>Bacilli</taxon>
        <taxon>Bacillales</taxon>
        <taxon>Bacillaceae</taxon>
        <taxon>Siminovitchia</taxon>
    </lineage>
</organism>
<dbReference type="GeneID" id="56391900"/>
<keyword evidence="6" id="KW-0969">Cilium</keyword>
<dbReference type="AlphaFoldDB" id="A0A443IZK0"/>
<evidence type="ECO:0000313" key="7">
    <source>
        <dbReference type="Proteomes" id="UP000273811"/>
    </source>
</evidence>
<dbReference type="PANTHER" id="PTHR42792:SF1">
    <property type="entry name" value="FLAGELLAR HOOK-ASSOCIATED PROTEIN 3"/>
    <property type="match status" value="1"/>
</dbReference>
<evidence type="ECO:0000256" key="3">
    <source>
        <dbReference type="ARBA" id="ARBA00023143"/>
    </source>
</evidence>
<sequence length="300" mass="33660">MRVTQSMIANNSLRHLSNTYGRLGMLQEQLNTGVKISRPSDDPVVAMKSLAYRTNVKQNEQFKRNFTEAHNWIDNSDAALDQATKAMHRIRELTESAANGTLDQSQRDAIAEEIKELTEQLANIANTEVAGRYIFNGTDTDASSDEIKKPVTPKDDGTFDVNNNNEAVKIELSKGIEIPINVTNVFTQELFNKLKELTDAIEGNPNDENKDIGSYLGDLDIEIDNLLTKRASLGARANRIDLMENRIDQQEEILKKMVADNEGVEYEKVITELVMEESMLRASLSVSARIVQPTLVDFLR</sequence>
<protein>
    <submittedName>
        <fullName evidence="6">Flagellar hook-associated protein FlgL</fullName>
    </submittedName>
</protein>
<feature type="domain" description="Flagellin C-terminal" evidence="5">
    <location>
        <begin position="220"/>
        <end position="299"/>
    </location>
</feature>
<dbReference type="GO" id="GO:0009424">
    <property type="term" value="C:bacterial-type flagellum hook"/>
    <property type="evidence" value="ECO:0007669"/>
    <property type="project" value="InterPro"/>
</dbReference>
<dbReference type="InterPro" id="IPR001492">
    <property type="entry name" value="Flagellin"/>
</dbReference>
<dbReference type="Proteomes" id="UP000273811">
    <property type="component" value="Unassembled WGS sequence"/>
</dbReference>
<reference evidence="6" key="1">
    <citation type="submission" date="2018-12" db="EMBL/GenBank/DDBJ databases">
        <authorList>
            <person name="Sun L."/>
            <person name="Chen Z."/>
        </authorList>
    </citation>
    <scope>NUCLEOTIDE SEQUENCE [LARGE SCALE GENOMIC DNA]</scope>
    <source>
        <strain evidence="6">DSM 16012</strain>
    </source>
</reference>
<dbReference type="GO" id="GO:0071973">
    <property type="term" value="P:bacterial-type flagellum-dependent cell motility"/>
    <property type="evidence" value="ECO:0007669"/>
    <property type="project" value="InterPro"/>
</dbReference>
<gene>
    <name evidence="6" type="primary">flgL</name>
    <name evidence="6" type="ORF">D4N35_003990</name>
</gene>
<proteinExistence type="inferred from homology"/>
<keyword evidence="6" id="KW-0282">Flagellum</keyword>
<dbReference type="SUPFAM" id="SSF64518">
    <property type="entry name" value="Phase 1 flagellin"/>
    <property type="match status" value="1"/>
</dbReference>
<evidence type="ECO:0000313" key="6">
    <source>
        <dbReference type="EMBL" id="RWR13587.1"/>
    </source>
</evidence>
<dbReference type="Pfam" id="PF00700">
    <property type="entry name" value="Flagellin_C"/>
    <property type="match status" value="1"/>
</dbReference>
<comment type="subcellular location">
    <subcellularLocation>
        <location evidence="1">Bacterial flagellum</location>
    </subcellularLocation>
</comment>
<dbReference type="NCBIfam" id="TIGR02550">
    <property type="entry name" value="flagell_flgL"/>
    <property type="match status" value="1"/>
</dbReference>
<keyword evidence="3" id="KW-0975">Bacterial flagellum</keyword>
<feature type="domain" description="Flagellin N-terminal" evidence="4">
    <location>
        <begin position="5"/>
        <end position="140"/>
    </location>
</feature>
<evidence type="ECO:0000256" key="1">
    <source>
        <dbReference type="ARBA" id="ARBA00004365"/>
    </source>
</evidence>
<keyword evidence="6" id="KW-0966">Cell projection</keyword>
<dbReference type="InterPro" id="IPR046358">
    <property type="entry name" value="Flagellin_C"/>
</dbReference>
<accession>A0A443IZK0</accession>
<evidence type="ECO:0000259" key="5">
    <source>
        <dbReference type="Pfam" id="PF00700"/>
    </source>
</evidence>
<comment type="similarity">
    <text evidence="2">Belongs to the bacterial flagellin family.</text>
</comment>
<comment type="caution">
    <text evidence="6">The sequence shown here is derived from an EMBL/GenBank/DDBJ whole genome shotgun (WGS) entry which is preliminary data.</text>
</comment>
<keyword evidence="7" id="KW-1185">Reference proteome</keyword>
<dbReference type="EMBL" id="QYTU02000005">
    <property type="protein sequence ID" value="RWR13587.1"/>
    <property type="molecule type" value="Genomic_DNA"/>
</dbReference>